<dbReference type="PANTHER" id="PTHR47989">
    <property type="entry name" value="OS01G0750732 PROTEIN"/>
    <property type="match status" value="1"/>
</dbReference>
<dbReference type="SUPFAM" id="SSF56112">
    <property type="entry name" value="Protein kinase-like (PK-like)"/>
    <property type="match status" value="1"/>
</dbReference>
<keyword evidence="7" id="KW-0418">Kinase</keyword>
<keyword evidence="11" id="KW-0325">Glycoprotein</keyword>
<evidence type="ECO:0000256" key="4">
    <source>
        <dbReference type="ARBA" id="ARBA00022692"/>
    </source>
</evidence>
<dbReference type="SMART" id="SM00220">
    <property type="entry name" value="S_TKc"/>
    <property type="match status" value="1"/>
</dbReference>
<dbReference type="Gene3D" id="3.30.200.20">
    <property type="entry name" value="Phosphorylase Kinase, domain 1"/>
    <property type="match status" value="1"/>
</dbReference>
<keyword evidence="8 12" id="KW-0067">ATP-binding</keyword>
<keyword evidence="4 14" id="KW-0812">Transmembrane</keyword>
<reference evidence="16 17" key="1">
    <citation type="journal article" date="2020" name="bioRxiv">
        <title>Sequence and annotation of 42 cannabis genomes reveals extensive copy number variation in cannabinoid synthesis and pathogen resistance genes.</title>
        <authorList>
            <person name="Mckernan K.J."/>
            <person name="Helbert Y."/>
            <person name="Kane L.T."/>
            <person name="Ebling H."/>
            <person name="Zhang L."/>
            <person name="Liu B."/>
            <person name="Eaton Z."/>
            <person name="Mclaughlin S."/>
            <person name="Kingan S."/>
            <person name="Baybayan P."/>
            <person name="Concepcion G."/>
            <person name="Jordan M."/>
            <person name="Riva A."/>
            <person name="Barbazuk W."/>
            <person name="Harkins T."/>
        </authorList>
    </citation>
    <scope>NUCLEOTIDE SEQUENCE [LARGE SCALE GENOMIC DNA]</scope>
    <source>
        <strain evidence="17">cv. Jamaican Lion 4</strain>
        <tissue evidence="16">Leaf</tissue>
    </source>
</reference>
<dbReference type="InterPro" id="IPR024788">
    <property type="entry name" value="Malectin-like_Carb-bd_dom"/>
</dbReference>
<keyword evidence="10 14" id="KW-0472">Membrane</keyword>
<organism evidence="16 17">
    <name type="scientific">Cannabis sativa</name>
    <name type="common">Hemp</name>
    <name type="synonym">Marijuana</name>
    <dbReference type="NCBI Taxonomy" id="3483"/>
    <lineage>
        <taxon>Eukaryota</taxon>
        <taxon>Viridiplantae</taxon>
        <taxon>Streptophyta</taxon>
        <taxon>Embryophyta</taxon>
        <taxon>Tracheophyta</taxon>
        <taxon>Spermatophyta</taxon>
        <taxon>Magnoliopsida</taxon>
        <taxon>eudicotyledons</taxon>
        <taxon>Gunneridae</taxon>
        <taxon>Pentapetalae</taxon>
        <taxon>rosids</taxon>
        <taxon>fabids</taxon>
        <taxon>Rosales</taxon>
        <taxon>Cannabaceae</taxon>
        <taxon>Cannabis</taxon>
    </lineage>
</organism>
<evidence type="ECO:0000256" key="8">
    <source>
        <dbReference type="ARBA" id="ARBA00022840"/>
    </source>
</evidence>
<dbReference type="InterPro" id="IPR001245">
    <property type="entry name" value="Ser-Thr/Tyr_kinase_cat_dom"/>
</dbReference>
<dbReference type="Pfam" id="PF12819">
    <property type="entry name" value="Malectin_like"/>
    <property type="match status" value="1"/>
</dbReference>
<keyword evidence="6 12" id="KW-0547">Nucleotide-binding</keyword>
<dbReference type="PROSITE" id="PS50011">
    <property type="entry name" value="PROTEIN_KINASE_DOM"/>
    <property type="match status" value="1"/>
</dbReference>
<evidence type="ECO:0000256" key="5">
    <source>
        <dbReference type="ARBA" id="ARBA00022729"/>
    </source>
</evidence>
<evidence type="ECO:0000313" key="16">
    <source>
        <dbReference type="EMBL" id="KAF4403093.1"/>
    </source>
</evidence>
<evidence type="ECO:0000259" key="15">
    <source>
        <dbReference type="PROSITE" id="PS50011"/>
    </source>
</evidence>
<dbReference type="EMBL" id="JAATIQ010000005">
    <property type="protein sequence ID" value="KAF4403093.1"/>
    <property type="molecule type" value="Genomic_DNA"/>
</dbReference>
<dbReference type="FunFam" id="2.60.120.430:FF:000005">
    <property type="entry name" value="Putative receptor-like protein kinase"/>
    <property type="match status" value="1"/>
</dbReference>
<evidence type="ECO:0000256" key="11">
    <source>
        <dbReference type="ARBA" id="ARBA00023180"/>
    </source>
</evidence>
<dbReference type="FunFam" id="2.60.120.430:FF:000001">
    <property type="entry name" value="Receptor-like protein kinase FERONIA"/>
    <property type="match status" value="1"/>
</dbReference>
<evidence type="ECO:0000256" key="3">
    <source>
        <dbReference type="ARBA" id="ARBA00022679"/>
    </source>
</evidence>
<evidence type="ECO:0000256" key="1">
    <source>
        <dbReference type="ARBA" id="ARBA00004167"/>
    </source>
</evidence>
<protein>
    <recommendedName>
        <fullName evidence="15">Protein kinase domain-containing protein</fullName>
    </recommendedName>
</protein>
<dbReference type="Proteomes" id="UP000583929">
    <property type="component" value="Unassembled WGS sequence"/>
</dbReference>
<evidence type="ECO:0000256" key="10">
    <source>
        <dbReference type="ARBA" id="ARBA00023136"/>
    </source>
</evidence>
<keyword evidence="5" id="KW-0732">Signal</keyword>
<dbReference type="AlphaFoldDB" id="A0A7J6I6C0"/>
<dbReference type="InterPro" id="IPR011009">
    <property type="entry name" value="Kinase-like_dom_sf"/>
</dbReference>
<dbReference type="InterPro" id="IPR000719">
    <property type="entry name" value="Prot_kinase_dom"/>
</dbReference>
<evidence type="ECO:0000256" key="6">
    <source>
        <dbReference type="ARBA" id="ARBA00022741"/>
    </source>
</evidence>
<dbReference type="CDD" id="cd14066">
    <property type="entry name" value="STKc_IRAK"/>
    <property type="match status" value="1"/>
</dbReference>
<dbReference type="PROSITE" id="PS00108">
    <property type="entry name" value="PROTEIN_KINASE_ST"/>
    <property type="match status" value="1"/>
</dbReference>
<dbReference type="GO" id="GO:0016020">
    <property type="term" value="C:membrane"/>
    <property type="evidence" value="ECO:0007669"/>
    <property type="project" value="UniProtKB-SubCell"/>
</dbReference>
<dbReference type="FunFam" id="3.30.200.20:FF:000039">
    <property type="entry name" value="receptor-like protein kinase FERONIA"/>
    <property type="match status" value="1"/>
</dbReference>
<dbReference type="PROSITE" id="PS00107">
    <property type="entry name" value="PROTEIN_KINASE_ATP"/>
    <property type="match status" value="1"/>
</dbReference>
<evidence type="ECO:0000256" key="7">
    <source>
        <dbReference type="ARBA" id="ARBA00022777"/>
    </source>
</evidence>
<feature type="region of interest" description="Disordered" evidence="13">
    <location>
        <begin position="879"/>
        <end position="904"/>
    </location>
</feature>
<feature type="transmembrane region" description="Helical" evidence="14">
    <location>
        <begin position="461"/>
        <end position="484"/>
    </location>
</feature>
<dbReference type="GO" id="GO:0005524">
    <property type="term" value="F:ATP binding"/>
    <property type="evidence" value="ECO:0007669"/>
    <property type="project" value="UniProtKB-UniRule"/>
</dbReference>
<dbReference type="Gene3D" id="1.10.510.10">
    <property type="entry name" value="Transferase(Phosphotransferase) domain 1"/>
    <property type="match status" value="1"/>
</dbReference>
<dbReference type="Gene3D" id="2.60.120.430">
    <property type="entry name" value="Galactose-binding lectin"/>
    <property type="match status" value="2"/>
</dbReference>
<name>A0A7J6I6C0_CANSA</name>
<comment type="subcellular location">
    <subcellularLocation>
        <location evidence="1">Membrane</location>
        <topology evidence="1">Single-pass membrane protein</topology>
    </subcellularLocation>
</comment>
<evidence type="ECO:0000313" key="17">
    <source>
        <dbReference type="Proteomes" id="UP000583929"/>
    </source>
</evidence>
<proteinExistence type="predicted"/>
<dbReference type="PANTHER" id="PTHR47989:SF62">
    <property type="entry name" value="OS05G0423500 PROTEIN"/>
    <property type="match status" value="1"/>
</dbReference>
<evidence type="ECO:0000256" key="14">
    <source>
        <dbReference type="SAM" id="Phobius"/>
    </source>
</evidence>
<dbReference type="Pfam" id="PF07714">
    <property type="entry name" value="PK_Tyr_Ser-Thr"/>
    <property type="match status" value="1"/>
</dbReference>
<feature type="binding site" evidence="12">
    <location>
        <position position="585"/>
    </location>
    <ligand>
        <name>ATP</name>
        <dbReference type="ChEBI" id="CHEBI:30616"/>
    </ligand>
</feature>
<dbReference type="InterPro" id="IPR008271">
    <property type="entry name" value="Ser/Thr_kinase_AS"/>
</dbReference>
<gene>
    <name evidence="16" type="ORF">G4B88_027864</name>
</gene>
<evidence type="ECO:0000256" key="9">
    <source>
        <dbReference type="ARBA" id="ARBA00022989"/>
    </source>
</evidence>
<dbReference type="GO" id="GO:0004674">
    <property type="term" value="F:protein serine/threonine kinase activity"/>
    <property type="evidence" value="ECO:0007669"/>
    <property type="project" value="UniProtKB-KW"/>
</dbReference>
<comment type="caution">
    <text evidence="16">The sequence shown here is derived from an EMBL/GenBank/DDBJ whole genome shotgun (WGS) entry which is preliminary data.</text>
</comment>
<evidence type="ECO:0000256" key="13">
    <source>
        <dbReference type="SAM" id="MobiDB-lite"/>
    </source>
</evidence>
<keyword evidence="3" id="KW-0808">Transferase</keyword>
<sequence length="904" mass="100116">MELYLEARKATCRKHPKSKLPPPTYSFSIFLIIFLFHFPNTTSSSSTFSPPDNYLIDCGSSEQTRLSDGRNFKSERDAASLLSAEDEVQASVEFSAIANSAKAAVSLFSSSSINGSIVPPSSLPLYATVRIFSHESTYSFHISQPGPHWIRLYFYPVPDPTHNLTAAIFKVSAGNYVLLENFSATTFAFREFLVNITGDRFSLVFKPKKKTVAFVNAIELVSAPNTLISDSVPAVYPPGQSVTGAWGHALRVSYRLNVGGPTLVSENDTLYRVWETDATFNKFKEGSRNVSVPPETVEFQKSKGLTPLIAPSLVYASTQEMQDPLTMEPNFNLSWIFNVDQGYSYLIRLHFCDIVSAALNTLFFNVYINEIMAMESVDLSTLTGALSTAYYKDFVLHSMNITNNKIMVQVGCNSNFHSGIRDAILNGLEIMKMSNSANSLDGLFTVSGKYKGPSGQKAMKIFAAAGLAMSLTAMVLLCVACVSWKKKPKGWEKRKSFSSWLLPLQSSYSRSSTNRSTLSLFGSRRSKSGYSSYISPSTVLFGRVFSLAELQVATQSFTEKAVIGVGGFGKVYLGVLEDGTKLAVKRGNPSSEQGINEFRTEIEMLSKLRHRHLVSLIGFCDEQSEMILVYEYMSNGPFRDHLYDSNLSKLSWKQRLEICIGAARGLHYLHTGAAQGIIHRDVKTTNILLDENFVAKVADFGLSKTAPSLDQTHVSTAVKGSFGYLDPEYFRRQQLTEKSDVYSFGVVLFEALCARPVIDPKLPREQVSLAEWAMHWHRKGSIETIIDPFISGQISSESLKKFVEAAEKCMAEYGVDRPSMGDVLWNLEYSLQLHEAAVVEDGDNIKGQSLISMEKKLNGNEQGNKTISVVDDVEDVSEDHSSITVDGSGDHIPMFSQMSNFQGR</sequence>
<keyword evidence="9 14" id="KW-1133">Transmembrane helix</keyword>
<evidence type="ECO:0000256" key="12">
    <source>
        <dbReference type="PROSITE-ProRule" id="PRU10141"/>
    </source>
</evidence>
<accession>A0A7J6I6C0</accession>
<feature type="domain" description="Protein kinase" evidence="15">
    <location>
        <begin position="557"/>
        <end position="837"/>
    </location>
</feature>
<evidence type="ECO:0000256" key="2">
    <source>
        <dbReference type="ARBA" id="ARBA00022527"/>
    </source>
</evidence>
<dbReference type="InterPro" id="IPR017441">
    <property type="entry name" value="Protein_kinase_ATP_BS"/>
</dbReference>
<keyword evidence="2" id="KW-0723">Serine/threonine-protein kinase</keyword>
<dbReference type="FunFam" id="1.10.510.10:FF:000058">
    <property type="entry name" value="Receptor-like protein kinase FERONIA"/>
    <property type="match status" value="1"/>
</dbReference>
<keyword evidence="17" id="KW-1185">Reference proteome</keyword>